<accession>A0A1F5S2A5</accession>
<dbReference type="SUPFAM" id="SSF52768">
    <property type="entry name" value="Arginase/deacetylase"/>
    <property type="match status" value="1"/>
</dbReference>
<dbReference type="Proteomes" id="UP000177407">
    <property type="component" value="Unassembled WGS sequence"/>
</dbReference>
<dbReference type="NCBIfam" id="TIGR01230">
    <property type="entry name" value="agmatinase"/>
    <property type="match status" value="1"/>
</dbReference>
<comment type="cofactor">
    <cofactor evidence="4">
        <name>Mn(2+)</name>
        <dbReference type="ChEBI" id="CHEBI:29035"/>
    </cofactor>
    <text evidence="4">Binds 2 manganese ions per subunit.</text>
</comment>
<comment type="caution">
    <text evidence="5">The sequence shown here is derived from an EMBL/GenBank/DDBJ whole genome shotgun (WGS) entry which is preliminary data.</text>
</comment>
<dbReference type="GO" id="GO:0033389">
    <property type="term" value="P:putrescine biosynthetic process from arginine, via agmatine"/>
    <property type="evidence" value="ECO:0007669"/>
    <property type="project" value="TreeGrafter"/>
</dbReference>
<sequence>MKQATKNFLGLKKEFSRIEDSDVIVIPFGLEQAVSYGHGTKNGPKAIIDASQEVELFDDEMKKEIYREVKITTIKEIIPKKKIEDALNQLYQVVKDVYEAEKLPIVFGGEHTLTIGSFRAAKEKFSDLTLLQFDAHADLRDSFEGDKYTHGGAMRRSLELGENFNLVQVGIRNISNEPSEGSEFSFLEKNKKRIKTFWAREMKEWKIEEIVSSCDKNVYLTFDVDAFDSGIMPSTGTPEPGGLSWYDALDIIKEVAKKKKIIGIDFVELSPIKNLSAPDFMVAKLIYKIIGYIFETRRK</sequence>
<dbReference type="PIRSF" id="PIRSF036979">
    <property type="entry name" value="Arginase"/>
    <property type="match status" value="1"/>
</dbReference>
<dbReference type="Pfam" id="PF00491">
    <property type="entry name" value="Arginase"/>
    <property type="match status" value="1"/>
</dbReference>
<evidence type="ECO:0000313" key="5">
    <source>
        <dbReference type="EMBL" id="OGF20837.1"/>
    </source>
</evidence>
<dbReference type="InterPro" id="IPR023696">
    <property type="entry name" value="Ureohydrolase_dom_sf"/>
</dbReference>
<dbReference type="GO" id="GO:0046872">
    <property type="term" value="F:metal ion binding"/>
    <property type="evidence" value="ECO:0007669"/>
    <property type="project" value="UniProtKB-KW"/>
</dbReference>
<dbReference type="PANTHER" id="PTHR11358:SF26">
    <property type="entry name" value="GUANIDINO ACID HYDROLASE, MITOCHONDRIAL"/>
    <property type="match status" value="1"/>
</dbReference>
<dbReference type="EMBL" id="MFGA01000020">
    <property type="protein sequence ID" value="OGF20837.1"/>
    <property type="molecule type" value="Genomic_DNA"/>
</dbReference>
<feature type="binding site" evidence="4">
    <location>
        <position position="136"/>
    </location>
    <ligand>
        <name>Mn(2+)</name>
        <dbReference type="ChEBI" id="CHEBI:29035"/>
        <label>1</label>
    </ligand>
</feature>
<organism evidence="5 6">
    <name type="scientific">Candidatus Falkowbacteria bacterium RIFOXYA2_FULL_38_12</name>
    <dbReference type="NCBI Taxonomy" id="1797993"/>
    <lineage>
        <taxon>Bacteria</taxon>
        <taxon>Candidatus Falkowiibacteriota</taxon>
    </lineage>
</organism>
<dbReference type="Gene3D" id="3.40.800.10">
    <property type="entry name" value="Ureohydrolase domain"/>
    <property type="match status" value="1"/>
</dbReference>
<proteinExistence type="inferred from homology"/>
<dbReference type="InterPro" id="IPR005925">
    <property type="entry name" value="Agmatinase-rel"/>
</dbReference>
<feature type="binding site" evidence="4">
    <location>
        <position position="111"/>
    </location>
    <ligand>
        <name>Mn(2+)</name>
        <dbReference type="ChEBI" id="CHEBI:29035"/>
        <label>1</label>
    </ligand>
</feature>
<dbReference type="AlphaFoldDB" id="A0A1F5S2A5"/>
<keyword evidence="4" id="KW-0464">Manganese</keyword>
<evidence type="ECO:0000256" key="4">
    <source>
        <dbReference type="PIRSR" id="PIRSR036979-1"/>
    </source>
</evidence>
<name>A0A1F5S2A5_9BACT</name>
<feature type="binding site" evidence="4">
    <location>
        <position position="134"/>
    </location>
    <ligand>
        <name>Mn(2+)</name>
        <dbReference type="ChEBI" id="CHEBI:29035"/>
        <label>1</label>
    </ligand>
</feature>
<protein>
    <submittedName>
        <fullName evidence="5">Agmatinase</fullName>
    </submittedName>
</protein>
<dbReference type="PANTHER" id="PTHR11358">
    <property type="entry name" value="ARGINASE/AGMATINASE"/>
    <property type="match status" value="1"/>
</dbReference>
<dbReference type="InterPro" id="IPR006035">
    <property type="entry name" value="Ureohydrolase"/>
</dbReference>
<gene>
    <name evidence="5" type="ORF">A2257_02845</name>
</gene>
<feature type="binding site" evidence="4">
    <location>
        <position position="225"/>
    </location>
    <ligand>
        <name>Mn(2+)</name>
        <dbReference type="ChEBI" id="CHEBI:29035"/>
        <label>1</label>
    </ligand>
</feature>
<evidence type="ECO:0000256" key="1">
    <source>
        <dbReference type="ARBA" id="ARBA00009227"/>
    </source>
</evidence>
<dbReference type="GO" id="GO:0008783">
    <property type="term" value="F:agmatinase activity"/>
    <property type="evidence" value="ECO:0007669"/>
    <property type="project" value="TreeGrafter"/>
</dbReference>
<keyword evidence="2 4" id="KW-0479">Metal-binding</keyword>
<evidence type="ECO:0000256" key="3">
    <source>
        <dbReference type="ARBA" id="ARBA00022801"/>
    </source>
</evidence>
<dbReference type="PROSITE" id="PS51409">
    <property type="entry name" value="ARGINASE_2"/>
    <property type="match status" value="1"/>
</dbReference>
<feature type="binding site" evidence="4">
    <location>
        <position position="223"/>
    </location>
    <ligand>
        <name>Mn(2+)</name>
        <dbReference type="ChEBI" id="CHEBI:29035"/>
        <label>1</label>
    </ligand>
</feature>
<evidence type="ECO:0000313" key="6">
    <source>
        <dbReference type="Proteomes" id="UP000177407"/>
    </source>
</evidence>
<reference evidence="5 6" key="1">
    <citation type="journal article" date="2016" name="Nat. Commun.">
        <title>Thousands of microbial genomes shed light on interconnected biogeochemical processes in an aquifer system.</title>
        <authorList>
            <person name="Anantharaman K."/>
            <person name="Brown C.T."/>
            <person name="Hug L.A."/>
            <person name="Sharon I."/>
            <person name="Castelle C.J."/>
            <person name="Probst A.J."/>
            <person name="Thomas B.C."/>
            <person name="Singh A."/>
            <person name="Wilkins M.J."/>
            <person name="Karaoz U."/>
            <person name="Brodie E.L."/>
            <person name="Williams K.H."/>
            <person name="Hubbard S.S."/>
            <person name="Banfield J.F."/>
        </authorList>
    </citation>
    <scope>NUCLEOTIDE SEQUENCE [LARGE SCALE GENOMIC DNA]</scope>
</reference>
<evidence type="ECO:0000256" key="2">
    <source>
        <dbReference type="ARBA" id="ARBA00022723"/>
    </source>
</evidence>
<dbReference type="CDD" id="cd11593">
    <property type="entry name" value="Agmatinase-like_2"/>
    <property type="match status" value="1"/>
</dbReference>
<comment type="similarity">
    <text evidence="1">Belongs to the arginase family. Agmatinase subfamily.</text>
</comment>
<keyword evidence="3" id="KW-0378">Hydrolase</keyword>
<feature type="binding site" evidence="4">
    <location>
        <position position="138"/>
    </location>
    <ligand>
        <name>Mn(2+)</name>
        <dbReference type="ChEBI" id="CHEBI:29035"/>
        <label>1</label>
    </ligand>
</feature>